<evidence type="ECO:0000313" key="4">
    <source>
        <dbReference type="Ensembl" id="ENSSDAP00000009045.1"/>
    </source>
</evidence>
<dbReference type="GO" id="GO:0008284">
    <property type="term" value="P:positive regulation of cell population proliferation"/>
    <property type="evidence" value="ECO:0007669"/>
    <property type="project" value="InterPro"/>
</dbReference>
<dbReference type="GO" id="GO:0043066">
    <property type="term" value="P:negative regulation of apoptotic process"/>
    <property type="evidence" value="ECO:0007669"/>
    <property type="project" value="InterPro"/>
</dbReference>
<evidence type="ECO:0000313" key="5">
    <source>
        <dbReference type="Proteomes" id="UP000694422"/>
    </source>
</evidence>
<reference evidence="4" key="1">
    <citation type="submission" date="2025-08" db="UniProtKB">
        <authorList>
            <consortium name="Ensembl"/>
        </authorList>
    </citation>
    <scope>IDENTIFICATION</scope>
</reference>
<dbReference type="GO" id="GO:0045596">
    <property type="term" value="P:negative regulation of cell differentiation"/>
    <property type="evidence" value="ECO:0007669"/>
    <property type="project" value="InterPro"/>
</dbReference>
<dbReference type="Gene3D" id="3.80.10.10">
    <property type="entry name" value="Ribonuclease Inhibitor"/>
    <property type="match status" value="1"/>
</dbReference>
<evidence type="ECO:0000256" key="1">
    <source>
        <dbReference type="ARBA" id="ARBA00009608"/>
    </source>
</evidence>
<dbReference type="Ensembl" id="ENSSDAT00000010271.1">
    <property type="protein sequence ID" value="ENSSDAP00000009045.1"/>
    <property type="gene ID" value="ENSSDAG00000008244.1"/>
</dbReference>
<keyword evidence="5" id="KW-1185">Reference proteome</keyword>
<dbReference type="AlphaFoldDB" id="A0A8C9PLC6"/>
<dbReference type="PIRSF" id="PIRSF038286">
    <property type="entry name" value="PRAME"/>
    <property type="match status" value="1"/>
</dbReference>
<dbReference type="GO" id="GO:0005737">
    <property type="term" value="C:cytoplasm"/>
    <property type="evidence" value="ECO:0007669"/>
    <property type="project" value="TreeGrafter"/>
</dbReference>
<dbReference type="Proteomes" id="UP000694422">
    <property type="component" value="Unplaced"/>
</dbReference>
<dbReference type="PANTHER" id="PTHR14224">
    <property type="entry name" value="SIMILAR TO PREFERENTIALLY EXPRESSED ANTIGEN IN MELANOMA-LIKE 3"/>
    <property type="match status" value="1"/>
</dbReference>
<dbReference type="InterPro" id="IPR032675">
    <property type="entry name" value="LRR_dom_sf"/>
</dbReference>
<comment type="similarity">
    <text evidence="1">Belongs to the PRAME family.</text>
</comment>
<dbReference type="InterPro" id="IPR050694">
    <property type="entry name" value="LRRC14/PRAME"/>
</dbReference>
<reference evidence="4" key="2">
    <citation type="submission" date="2025-09" db="UniProtKB">
        <authorList>
            <consortium name="Ensembl"/>
        </authorList>
    </citation>
    <scope>IDENTIFICATION</scope>
</reference>
<keyword evidence="2" id="KW-0433">Leucine-rich repeat</keyword>
<dbReference type="InterPro" id="IPR026271">
    <property type="entry name" value="PRAME"/>
</dbReference>
<accession>A0A8C9PLC6</accession>
<dbReference type="GO" id="GO:0045892">
    <property type="term" value="P:negative regulation of DNA-templated transcription"/>
    <property type="evidence" value="ECO:0007669"/>
    <property type="project" value="InterPro"/>
</dbReference>
<evidence type="ECO:0000256" key="2">
    <source>
        <dbReference type="ARBA" id="ARBA00022614"/>
    </source>
</evidence>
<dbReference type="SUPFAM" id="SSF52047">
    <property type="entry name" value="RNI-like"/>
    <property type="match status" value="1"/>
</dbReference>
<protein>
    <submittedName>
        <fullName evidence="4">Uncharacterized protein</fullName>
    </submittedName>
</protein>
<proteinExistence type="inferred from homology"/>
<keyword evidence="3" id="KW-0677">Repeat</keyword>
<sequence length="495" mass="56119">PGGGTLRGTLSKPTLMSVHSPPTLLELAGRSLLSDKSRAVLDLEDLPIELFPPLFVEAFSRGHTEVLKKMVQAWPFTHLPLGALMRKPQLEMIQVALEGLDMLLAQQEEVERWKLQVLDLRNVPQNFWRVWSGAVVDACSPEDIKKNRTLKLGPAMAAKPPFKVFIDLSLRKRPLDEFLTHLFLWVTQRRDRLHLCCNRLKIVGKPTSHTRKVLRLLQLDSIQKVEVHCTWAASSLAAFVPFLGQMRNLRKLLVSQVYVPAYTSQEEQEQLLAQLTSQFLRMDCLRKFCANAIFLLKGHLEQVLRHLKTPLKTLSITNCPLSDSDWNYLSQYPNTRQLRHLELRGTKLTDFSLEPLQILLESTATTLNSLDLEACGITDSQLQTLLPALSRCSQLVILSFHGNCLSMSTLRNLLLHTARLSQLSIELYPAPVESYDAWGTIHPGRCSQLCAELTAIVRDFRQPNILVFCTVPCRRCGYKFMYNQGLIHCSCPIPA</sequence>
<dbReference type="PANTHER" id="PTHR14224:SF19">
    <property type="entry name" value="PRAME FAMILY MEMBER 11-RELATED"/>
    <property type="match status" value="1"/>
</dbReference>
<evidence type="ECO:0000256" key="3">
    <source>
        <dbReference type="ARBA" id="ARBA00022737"/>
    </source>
</evidence>
<organism evidence="4 5">
    <name type="scientific">Spermophilus dauricus</name>
    <name type="common">Daurian ground squirrel</name>
    <dbReference type="NCBI Taxonomy" id="99837"/>
    <lineage>
        <taxon>Eukaryota</taxon>
        <taxon>Metazoa</taxon>
        <taxon>Chordata</taxon>
        <taxon>Craniata</taxon>
        <taxon>Vertebrata</taxon>
        <taxon>Euteleostomi</taxon>
        <taxon>Mammalia</taxon>
        <taxon>Eutheria</taxon>
        <taxon>Euarchontoglires</taxon>
        <taxon>Glires</taxon>
        <taxon>Rodentia</taxon>
        <taxon>Sciuromorpha</taxon>
        <taxon>Sciuridae</taxon>
        <taxon>Xerinae</taxon>
        <taxon>Marmotini</taxon>
        <taxon>Spermophilus</taxon>
    </lineage>
</organism>
<name>A0A8C9PLC6_SPEDA</name>
<dbReference type="FunFam" id="3.80.10.10:FF:000079">
    <property type="entry name" value="PRAME family member 18"/>
    <property type="match status" value="1"/>
</dbReference>